<dbReference type="SUPFAM" id="SSF53697">
    <property type="entry name" value="SIS domain"/>
    <property type="match status" value="1"/>
</dbReference>
<evidence type="ECO:0000256" key="2">
    <source>
        <dbReference type="ARBA" id="ARBA00023125"/>
    </source>
</evidence>
<keyword evidence="2" id="KW-0238">DNA-binding</keyword>
<dbReference type="InterPro" id="IPR046348">
    <property type="entry name" value="SIS_dom_sf"/>
</dbReference>
<evidence type="ECO:0000256" key="1">
    <source>
        <dbReference type="ARBA" id="ARBA00023015"/>
    </source>
</evidence>
<name>A0ABX6UWV8_9PAST</name>
<dbReference type="InterPro" id="IPR036388">
    <property type="entry name" value="WH-like_DNA-bd_sf"/>
</dbReference>
<accession>A0ABX6UWV8</accession>
<dbReference type="EMBL" id="CP063056">
    <property type="protein sequence ID" value="QPB42519.1"/>
    <property type="molecule type" value="Genomic_DNA"/>
</dbReference>
<gene>
    <name evidence="6" type="ORF">IHV77_11635</name>
</gene>
<dbReference type="RefSeq" id="WP_194812099.1">
    <property type="nucleotide sequence ID" value="NZ_CP063056.1"/>
</dbReference>
<keyword evidence="1" id="KW-0805">Transcription regulation</keyword>
<dbReference type="Pfam" id="PF01418">
    <property type="entry name" value="HTH_6"/>
    <property type="match status" value="1"/>
</dbReference>
<dbReference type="InterPro" id="IPR009057">
    <property type="entry name" value="Homeodomain-like_sf"/>
</dbReference>
<dbReference type="Proteomes" id="UP000663069">
    <property type="component" value="Chromosome"/>
</dbReference>
<keyword evidence="3" id="KW-0804">Transcription</keyword>
<dbReference type="CDD" id="cd05013">
    <property type="entry name" value="SIS_RpiR"/>
    <property type="match status" value="1"/>
</dbReference>
<dbReference type="InterPro" id="IPR035472">
    <property type="entry name" value="RpiR-like_SIS"/>
</dbReference>
<organism evidence="6 7">
    <name type="scientific">Rodentibacter haemolyticus</name>
    <dbReference type="NCBI Taxonomy" id="2778911"/>
    <lineage>
        <taxon>Bacteria</taxon>
        <taxon>Pseudomonadati</taxon>
        <taxon>Pseudomonadota</taxon>
        <taxon>Gammaproteobacteria</taxon>
        <taxon>Pasteurellales</taxon>
        <taxon>Pasteurellaceae</taxon>
        <taxon>Rodentibacter</taxon>
    </lineage>
</organism>
<dbReference type="SUPFAM" id="SSF46689">
    <property type="entry name" value="Homeodomain-like"/>
    <property type="match status" value="1"/>
</dbReference>
<feature type="domain" description="HTH rpiR-type" evidence="4">
    <location>
        <begin position="8"/>
        <end position="84"/>
    </location>
</feature>
<dbReference type="InterPro" id="IPR001347">
    <property type="entry name" value="SIS_dom"/>
</dbReference>
<dbReference type="PANTHER" id="PTHR30514:SF20">
    <property type="entry name" value="TRANSCRIPTIONAL REGULATOR"/>
    <property type="match status" value="1"/>
</dbReference>
<dbReference type="InterPro" id="IPR047640">
    <property type="entry name" value="RpiR-like"/>
</dbReference>
<dbReference type="InterPro" id="IPR000281">
    <property type="entry name" value="HTH_RpiR"/>
</dbReference>
<sequence>MEENTQLKDLQNKIRLRYDSLSKRLKQVAQYVLDNSDSIVFDTVAVISEKANVPPSTLIRFAAEFGFSGFNEMKQIFRENLMEKTTNYTERLQLSHKLNKQHNNSVENILSIFSQANGHALQQLAANTDTQQLRAAAKILNQANNIFVIGLKRSFSVACYFNYTLLHLDCRSFVIDGLGGMFDEQLSQIKEGDVIVVISFSPYADETLNIASIAAKKGVRQIAITDSQISPLLTFSDISFIIKEAQVLGFRSQCSTMTLVQTLAITLGLEKESTKLE</sequence>
<dbReference type="PROSITE" id="PS51071">
    <property type="entry name" value="HTH_RPIR"/>
    <property type="match status" value="1"/>
</dbReference>
<reference evidence="6 7" key="1">
    <citation type="submission" date="2020-10" db="EMBL/GenBank/DDBJ databases">
        <title>Genome Sequencing of Rodentibacter spp. strain DSM111151.</title>
        <authorList>
            <person name="Benga L."/>
            <person name="Lautwein T."/>
        </authorList>
    </citation>
    <scope>NUCLEOTIDE SEQUENCE [LARGE SCALE GENOMIC DNA]</scope>
    <source>
        <strain evidence="6 7">DSM 111151</strain>
    </source>
</reference>
<evidence type="ECO:0000256" key="3">
    <source>
        <dbReference type="ARBA" id="ARBA00023163"/>
    </source>
</evidence>
<dbReference type="Gene3D" id="1.10.10.10">
    <property type="entry name" value="Winged helix-like DNA-binding domain superfamily/Winged helix DNA-binding domain"/>
    <property type="match status" value="1"/>
</dbReference>
<dbReference type="Pfam" id="PF01380">
    <property type="entry name" value="SIS"/>
    <property type="match status" value="1"/>
</dbReference>
<evidence type="ECO:0000259" key="5">
    <source>
        <dbReference type="PROSITE" id="PS51464"/>
    </source>
</evidence>
<dbReference type="PROSITE" id="PS51464">
    <property type="entry name" value="SIS"/>
    <property type="match status" value="1"/>
</dbReference>
<evidence type="ECO:0000313" key="7">
    <source>
        <dbReference type="Proteomes" id="UP000663069"/>
    </source>
</evidence>
<protein>
    <submittedName>
        <fullName evidence="6">MurR/RpiR family transcriptional regulator</fullName>
    </submittedName>
</protein>
<dbReference type="Gene3D" id="3.40.50.10490">
    <property type="entry name" value="Glucose-6-phosphate isomerase like protein, domain 1"/>
    <property type="match status" value="1"/>
</dbReference>
<evidence type="ECO:0000313" key="6">
    <source>
        <dbReference type="EMBL" id="QPB42519.1"/>
    </source>
</evidence>
<evidence type="ECO:0000259" key="4">
    <source>
        <dbReference type="PROSITE" id="PS51071"/>
    </source>
</evidence>
<feature type="domain" description="SIS" evidence="5">
    <location>
        <begin position="136"/>
        <end position="277"/>
    </location>
</feature>
<keyword evidence="7" id="KW-1185">Reference proteome</keyword>
<proteinExistence type="predicted"/>
<dbReference type="PANTHER" id="PTHR30514">
    <property type="entry name" value="GLUCOKINASE"/>
    <property type="match status" value="1"/>
</dbReference>